<dbReference type="eggNOG" id="COG1237">
    <property type="taxonomic scope" value="Bacteria"/>
</dbReference>
<dbReference type="KEGG" id="ssm:Spirs_3296"/>
<dbReference type="InterPro" id="IPR001279">
    <property type="entry name" value="Metallo-B-lactamas"/>
</dbReference>
<organism evidence="2 3">
    <name type="scientific">Sediminispirochaeta smaragdinae (strain DSM 11293 / JCM 15392 / SEBR 4228)</name>
    <name type="common">Spirochaeta smaragdinae</name>
    <dbReference type="NCBI Taxonomy" id="573413"/>
    <lineage>
        <taxon>Bacteria</taxon>
        <taxon>Pseudomonadati</taxon>
        <taxon>Spirochaetota</taxon>
        <taxon>Spirochaetia</taxon>
        <taxon>Spirochaetales</taxon>
        <taxon>Spirochaetaceae</taxon>
        <taxon>Sediminispirochaeta</taxon>
    </lineage>
</organism>
<dbReference type="SUPFAM" id="SSF56281">
    <property type="entry name" value="Metallo-hydrolase/oxidoreductase"/>
    <property type="match status" value="1"/>
</dbReference>
<gene>
    <name evidence="2" type="ordered locus">Spirs_3296</name>
</gene>
<reference evidence="2 3" key="1">
    <citation type="journal article" date="2010" name="Stand. Genomic Sci.">
        <title>Complete genome sequence of Spirochaeta smaragdinae type strain (SEBR 4228).</title>
        <authorList>
            <person name="Mavromatis K."/>
            <person name="Yasawong M."/>
            <person name="Chertkov O."/>
            <person name="Lapidus A."/>
            <person name="Lucas S."/>
            <person name="Nolan M."/>
            <person name="Del Rio T.G."/>
            <person name="Tice H."/>
            <person name="Cheng J.F."/>
            <person name="Pitluck S."/>
            <person name="Liolios K."/>
            <person name="Ivanova N."/>
            <person name="Tapia R."/>
            <person name="Han C."/>
            <person name="Bruce D."/>
            <person name="Goodwin L."/>
            <person name="Pati A."/>
            <person name="Chen A."/>
            <person name="Palaniappan K."/>
            <person name="Land M."/>
            <person name="Hauser L."/>
            <person name="Chang Y.J."/>
            <person name="Jeffries C.D."/>
            <person name="Detter J.C."/>
            <person name="Rohde M."/>
            <person name="Brambilla E."/>
            <person name="Spring S."/>
            <person name="Goker M."/>
            <person name="Sikorski J."/>
            <person name="Woyke T."/>
            <person name="Bristow J."/>
            <person name="Eisen J.A."/>
            <person name="Markowitz V."/>
            <person name="Hugenholtz P."/>
            <person name="Klenk H.P."/>
            <person name="Kyrpides N.C."/>
        </authorList>
    </citation>
    <scope>NUCLEOTIDE SEQUENCE [LARGE SCALE GENOMIC DNA]</scope>
    <source>
        <strain evidence="3">DSM 11293 / JCM 15392 / SEBR 4228</strain>
    </source>
</reference>
<dbReference type="CDD" id="cd07713">
    <property type="entry name" value="DHPS-like_MBL-fold"/>
    <property type="match status" value="1"/>
</dbReference>
<dbReference type="PANTHER" id="PTHR13754">
    <property type="entry name" value="METALLO-BETA-LACTAMASE SUPERFAMILY PROTEIN"/>
    <property type="match status" value="1"/>
</dbReference>
<dbReference type="PANTHER" id="PTHR13754:SF13">
    <property type="entry name" value="METALLO-BETA-LACTAMASE SUPERFAMILY PROTEIN (AFU_ORTHOLOGUE AFUA_3G07630)"/>
    <property type="match status" value="1"/>
</dbReference>
<accession>E1RAM4</accession>
<dbReference type="GO" id="GO:0016740">
    <property type="term" value="F:transferase activity"/>
    <property type="evidence" value="ECO:0007669"/>
    <property type="project" value="TreeGrafter"/>
</dbReference>
<name>E1RAM4_SEDSS</name>
<evidence type="ECO:0000259" key="1">
    <source>
        <dbReference type="Pfam" id="PF00753"/>
    </source>
</evidence>
<feature type="domain" description="Metallo-beta-lactamase" evidence="1">
    <location>
        <begin position="23"/>
        <end position="111"/>
    </location>
</feature>
<evidence type="ECO:0000313" key="2">
    <source>
        <dbReference type="EMBL" id="ADK82392.1"/>
    </source>
</evidence>
<proteinExistence type="predicted"/>
<dbReference type="Gene3D" id="3.60.15.10">
    <property type="entry name" value="Ribonuclease Z/Hydroxyacylglutathione hydrolase-like"/>
    <property type="match status" value="1"/>
</dbReference>
<evidence type="ECO:0000313" key="3">
    <source>
        <dbReference type="Proteomes" id="UP000002318"/>
    </source>
</evidence>
<dbReference type="InterPro" id="IPR041712">
    <property type="entry name" value="DHPS-like_MBL-fold"/>
</dbReference>
<dbReference type="AlphaFoldDB" id="E1RAM4"/>
<dbReference type="HOGENOM" id="CLU_036012_0_0_12"/>
<protein>
    <recommendedName>
        <fullName evidence="1">Metallo-beta-lactamase domain-containing protein</fullName>
    </recommendedName>
</protein>
<keyword evidence="3" id="KW-1185">Reference proteome</keyword>
<dbReference type="RefSeq" id="WP_013255851.1">
    <property type="nucleotide sequence ID" value="NC_014364.1"/>
</dbReference>
<dbReference type="Proteomes" id="UP000002318">
    <property type="component" value="Chromosome"/>
</dbReference>
<dbReference type="EMBL" id="CP002116">
    <property type="protein sequence ID" value="ADK82392.1"/>
    <property type="molecule type" value="Genomic_DNA"/>
</dbReference>
<sequence length="280" mass="31482">MSITITTLIENSIGEHKGLSGEHGLSFFIDKDGEMLLFDTGSSRRFIDNANKLLVDVGHVRHVILSHGHYDHTGGFRPFVEAYPDSQYTLWTGKGFFEKKYGIYGPSLQYLGNDFDELFLETRSISHKEVTADTTEIAPGAWIVTNFKKIHSEELIHPRFVLWDDATRQVYPDEFRDEVLLVVEAAKGLVVLVGCAHPGILNMLDTVEERFDKPIYALLGGTHLVEASSQRIRYVINDFIKRKISIMGVSHCTGEAAVSFLEERSHTSFRNSTGSTLSIE</sequence>
<dbReference type="STRING" id="573413.Spirs_3296"/>
<dbReference type="Pfam" id="PF00753">
    <property type="entry name" value="Lactamase_B"/>
    <property type="match status" value="1"/>
</dbReference>
<dbReference type="OrthoDB" id="9803916at2"/>
<dbReference type="InterPro" id="IPR052926">
    <property type="entry name" value="Metallo-beta-lactamase_dom"/>
</dbReference>
<dbReference type="InterPro" id="IPR036866">
    <property type="entry name" value="RibonucZ/Hydroxyglut_hydro"/>
</dbReference>